<evidence type="ECO:0000313" key="3">
    <source>
        <dbReference type="Proteomes" id="UP000053477"/>
    </source>
</evidence>
<keyword evidence="3" id="KW-1185">Reference proteome</keyword>
<feature type="region of interest" description="Disordered" evidence="1">
    <location>
        <begin position="26"/>
        <end position="181"/>
    </location>
</feature>
<feature type="compositionally biased region" description="Basic and acidic residues" evidence="1">
    <location>
        <begin position="102"/>
        <end position="111"/>
    </location>
</feature>
<protein>
    <submittedName>
        <fullName evidence="2">Uncharacterized protein</fullName>
    </submittedName>
</protein>
<dbReference type="InParanoid" id="A0A0H2S6N4"/>
<sequence length="196" mass="21803">MVIDESMEVDDGSMVDQYDPEEIATKVMLMEPSHEDEDSDGDVDYNPAADEDMEEDSESDESDNTMSSGGCEEFNFEEEIDIKAPSSKPVPPIDYEGIMKAYDADNQKQEKEGEEEEAEFSDSEDDHSSSASSDEFEETYKPEDVSTAVMLQEPDEDDDADDSGFSPKRIGPKDVVGNPHAWNAEVDRITASTKRL</sequence>
<accession>A0A0H2S6N4</accession>
<organism evidence="2 3">
    <name type="scientific">Schizopora paradoxa</name>
    <dbReference type="NCBI Taxonomy" id="27342"/>
    <lineage>
        <taxon>Eukaryota</taxon>
        <taxon>Fungi</taxon>
        <taxon>Dikarya</taxon>
        <taxon>Basidiomycota</taxon>
        <taxon>Agaricomycotina</taxon>
        <taxon>Agaricomycetes</taxon>
        <taxon>Hymenochaetales</taxon>
        <taxon>Schizoporaceae</taxon>
        <taxon>Schizopora</taxon>
    </lineage>
</organism>
<name>A0A0H2S6N4_9AGAM</name>
<evidence type="ECO:0000256" key="1">
    <source>
        <dbReference type="SAM" id="MobiDB-lite"/>
    </source>
</evidence>
<reference evidence="2 3" key="1">
    <citation type="submission" date="2015-04" db="EMBL/GenBank/DDBJ databases">
        <title>Complete genome sequence of Schizopora paradoxa KUC8140, a cosmopolitan wood degrader in East Asia.</title>
        <authorList>
            <consortium name="DOE Joint Genome Institute"/>
            <person name="Min B."/>
            <person name="Park H."/>
            <person name="Jang Y."/>
            <person name="Kim J.-J."/>
            <person name="Kim K.H."/>
            <person name="Pangilinan J."/>
            <person name="Lipzen A."/>
            <person name="Riley R."/>
            <person name="Grigoriev I.V."/>
            <person name="Spatafora J.W."/>
            <person name="Choi I.-G."/>
        </authorList>
    </citation>
    <scope>NUCLEOTIDE SEQUENCE [LARGE SCALE GENOMIC DNA]</scope>
    <source>
        <strain evidence="2 3">KUC8140</strain>
    </source>
</reference>
<gene>
    <name evidence="2" type="ORF">SCHPADRAFT_905021</name>
</gene>
<feature type="compositionally biased region" description="Acidic residues" evidence="1">
    <location>
        <begin position="34"/>
        <end position="63"/>
    </location>
</feature>
<dbReference type="EMBL" id="KQ085976">
    <property type="protein sequence ID" value="KLO12486.1"/>
    <property type="molecule type" value="Genomic_DNA"/>
</dbReference>
<dbReference type="Proteomes" id="UP000053477">
    <property type="component" value="Unassembled WGS sequence"/>
</dbReference>
<feature type="compositionally biased region" description="Acidic residues" evidence="1">
    <location>
        <begin position="153"/>
        <end position="162"/>
    </location>
</feature>
<feature type="compositionally biased region" description="Acidic residues" evidence="1">
    <location>
        <begin position="112"/>
        <end position="125"/>
    </location>
</feature>
<proteinExistence type="predicted"/>
<evidence type="ECO:0000313" key="2">
    <source>
        <dbReference type="EMBL" id="KLO12486.1"/>
    </source>
</evidence>
<dbReference type="AlphaFoldDB" id="A0A0H2S6N4"/>